<dbReference type="InterPro" id="IPR038275">
    <property type="entry name" value="Nuf2_N_sf"/>
</dbReference>
<evidence type="ECO:0000313" key="15">
    <source>
        <dbReference type="EMBL" id="GBB90846.1"/>
    </source>
</evidence>
<keyword evidence="8 12" id="KW-0175">Coiled coil</keyword>
<keyword evidence="10" id="KW-0131">Cell cycle</keyword>
<dbReference type="GO" id="GO:0051315">
    <property type="term" value="P:attachment of mitotic spindle microtubules to kinetochore"/>
    <property type="evidence" value="ECO:0007669"/>
    <property type="project" value="TreeGrafter"/>
</dbReference>
<dbReference type="GO" id="GO:0031262">
    <property type="term" value="C:Ndc80 complex"/>
    <property type="evidence" value="ECO:0007669"/>
    <property type="project" value="InterPro"/>
</dbReference>
<evidence type="ECO:0000259" key="14">
    <source>
        <dbReference type="Pfam" id="PF18595"/>
    </source>
</evidence>
<dbReference type="InterPro" id="IPR041112">
    <property type="entry name" value="Nuf2_DHR10-like"/>
</dbReference>
<keyword evidence="16" id="KW-1185">Reference proteome</keyword>
<organism evidence="15 16">
    <name type="scientific">Rhizophagus clarus</name>
    <dbReference type="NCBI Taxonomy" id="94130"/>
    <lineage>
        <taxon>Eukaryota</taxon>
        <taxon>Fungi</taxon>
        <taxon>Fungi incertae sedis</taxon>
        <taxon>Mucoromycota</taxon>
        <taxon>Glomeromycotina</taxon>
        <taxon>Glomeromycetes</taxon>
        <taxon>Glomerales</taxon>
        <taxon>Glomeraceae</taxon>
        <taxon>Rhizophagus</taxon>
    </lineage>
</organism>
<keyword evidence="6" id="KW-0498">Mitosis</keyword>
<evidence type="ECO:0000256" key="4">
    <source>
        <dbReference type="ARBA" id="ARBA00022454"/>
    </source>
</evidence>
<dbReference type="Pfam" id="PF03800">
    <property type="entry name" value="Nuf2"/>
    <property type="match status" value="1"/>
</dbReference>
<dbReference type="EMBL" id="BEXD01000886">
    <property type="protein sequence ID" value="GBB90846.1"/>
    <property type="molecule type" value="Genomic_DNA"/>
</dbReference>
<feature type="coiled-coil region" evidence="12">
    <location>
        <begin position="315"/>
        <end position="499"/>
    </location>
</feature>
<accession>A0A2Z6RE01</accession>
<comment type="similarity">
    <text evidence="3">Belongs to the NUF2 family.</text>
</comment>
<evidence type="ECO:0000256" key="7">
    <source>
        <dbReference type="ARBA" id="ARBA00022838"/>
    </source>
</evidence>
<sequence>MIGKDGKINCLYVKSKTALKSVFLILSKLSERICPRVNRRSSNWLPFITRPFQIETMQNKKESWMFPTLTDSEIVYFFDTLKVGISLTDHDLKRPMSDRICDLYAKVLEETTGGIFEQFDVLALQSMQEILQEIYSLDYQDIYTVQMNAMSFYIKMRKFMQVVGISDFNYGDIIRPEPQRLRMILSGIINYMKFREDQIKILVKMDEDVESLEAKNEELENSYHNLNARLNALKLQRKEQEPEVKRYKQDNENLMSKMRELKKKQTGLLSEIDNLKASRVEWTDKINNSQFLHVTAKQNLESLKSRIVLHPEKLKQTVEEMNNNLSKEREDLAVAEKSIRETNAKLDMLKVVEDEIKACNKTLDEVLKQRNNCDKAFKELRDLQEDVETKRQILREIEKKEQLLTRQKQSLEERLKRQRDKHRQRVEESENKLATLHKDYEKIQEEMKEYELKAAEEKRSHDEIQEKIINKIQCWEKEKVAIESQYKALTDKIDSYEQELLLTIKCHKIF</sequence>
<feature type="coiled-coil region" evidence="12">
    <location>
        <begin position="202"/>
        <end position="278"/>
    </location>
</feature>
<evidence type="ECO:0000256" key="2">
    <source>
        <dbReference type="ARBA" id="ARBA00004629"/>
    </source>
</evidence>
<gene>
    <name evidence="15" type="ORF">RclHR1_17960001</name>
</gene>
<evidence type="ECO:0000256" key="9">
    <source>
        <dbReference type="ARBA" id="ARBA00023242"/>
    </source>
</evidence>
<keyword evidence="7" id="KW-0995">Kinetochore</keyword>
<dbReference type="InterPro" id="IPR005549">
    <property type="entry name" value="Kinetochore_Nuf2_N"/>
</dbReference>
<dbReference type="PANTHER" id="PTHR21650">
    <property type="entry name" value="MEMBRALIN/KINETOCHORE PROTEIN NUF2"/>
    <property type="match status" value="1"/>
</dbReference>
<protein>
    <submittedName>
        <fullName evidence="15">Uncharacterized protein</fullName>
    </submittedName>
</protein>
<comment type="caution">
    <text evidence="15">The sequence shown here is derived from an EMBL/GenBank/DDBJ whole genome shotgun (WGS) entry which is preliminary data.</text>
</comment>
<evidence type="ECO:0000256" key="1">
    <source>
        <dbReference type="ARBA" id="ARBA00004123"/>
    </source>
</evidence>
<keyword evidence="9" id="KW-0539">Nucleus</keyword>
<evidence type="ECO:0000259" key="13">
    <source>
        <dbReference type="Pfam" id="PF03800"/>
    </source>
</evidence>
<dbReference type="AlphaFoldDB" id="A0A2Z6RE01"/>
<evidence type="ECO:0000256" key="5">
    <source>
        <dbReference type="ARBA" id="ARBA00022618"/>
    </source>
</evidence>
<dbReference type="Proteomes" id="UP000247702">
    <property type="component" value="Unassembled WGS sequence"/>
</dbReference>
<proteinExistence type="inferred from homology"/>
<dbReference type="GO" id="GO:0005634">
    <property type="term" value="C:nucleus"/>
    <property type="evidence" value="ECO:0007669"/>
    <property type="project" value="UniProtKB-SubCell"/>
</dbReference>
<evidence type="ECO:0000313" key="16">
    <source>
        <dbReference type="Proteomes" id="UP000247702"/>
    </source>
</evidence>
<reference evidence="15 16" key="1">
    <citation type="submission" date="2017-11" db="EMBL/GenBank/DDBJ databases">
        <title>The genome of Rhizophagus clarus HR1 reveals common genetic basis of auxotrophy among arbuscular mycorrhizal fungi.</title>
        <authorList>
            <person name="Kobayashi Y."/>
        </authorList>
    </citation>
    <scope>NUCLEOTIDE SEQUENCE [LARGE SCALE GENOMIC DNA]</scope>
    <source>
        <strain evidence="15 16">HR1</strain>
    </source>
</reference>
<dbReference type="Pfam" id="PF18595">
    <property type="entry name" value="Nuf2_DHR10-like"/>
    <property type="match status" value="1"/>
</dbReference>
<dbReference type="GO" id="GO:0051383">
    <property type="term" value="P:kinetochore organization"/>
    <property type="evidence" value="ECO:0007669"/>
    <property type="project" value="TreeGrafter"/>
</dbReference>
<evidence type="ECO:0000256" key="11">
    <source>
        <dbReference type="ARBA" id="ARBA00023328"/>
    </source>
</evidence>
<evidence type="ECO:0000256" key="10">
    <source>
        <dbReference type="ARBA" id="ARBA00023306"/>
    </source>
</evidence>
<dbReference type="Gene3D" id="1.10.418.60">
    <property type="entry name" value="Ncd80 complex, Nuf2 subunit"/>
    <property type="match status" value="1"/>
</dbReference>
<evidence type="ECO:0000256" key="3">
    <source>
        <dbReference type="ARBA" id="ARBA00005498"/>
    </source>
</evidence>
<dbReference type="GO" id="GO:0051301">
    <property type="term" value="P:cell division"/>
    <property type="evidence" value="ECO:0007669"/>
    <property type="project" value="UniProtKB-KW"/>
</dbReference>
<name>A0A2Z6RE01_9GLOM</name>
<evidence type="ECO:0000256" key="12">
    <source>
        <dbReference type="SAM" id="Coils"/>
    </source>
</evidence>
<evidence type="ECO:0000256" key="8">
    <source>
        <dbReference type="ARBA" id="ARBA00023054"/>
    </source>
</evidence>
<keyword evidence="4" id="KW-0158">Chromosome</keyword>
<evidence type="ECO:0000256" key="6">
    <source>
        <dbReference type="ARBA" id="ARBA00022776"/>
    </source>
</evidence>
<feature type="domain" description="Nuf2 DHR10-like" evidence="14">
    <location>
        <begin position="322"/>
        <end position="437"/>
    </location>
</feature>
<dbReference type="PANTHER" id="PTHR21650:SF2">
    <property type="entry name" value="KINETOCHORE PROTEIN NUF2"/>
    <property type="match status" value="1"/>
</dbReference>
<dbReference type="GO" id="GO:0045132">
    <property type="term" value="P:meiotic chromosome segregation"/>
    <property type="evidence" value="ECO:0007669"/>
    <property type="project" value="TreeGrafter"/>
</dbReference>
<keyword evidence="5" id="KW-0132">Cell division</keyword>
<dbReference type="GO" id="GO:0007052">
    <property type="term" value="P:mitotic spindle organization"/>
    <property type="evidence" value="ECO:0007669"/>
    <property type="project" value="TreeGrafter"/>
</dbReference>
<comment type="subcellular location">
    <subcellularLocation>
        <location evidence="2">Chromosome</location>
        <location evidence="2">Centromere</location>
        <location evidence="2">Kinetochore</location>
    </subcellularLocation>
    <subcellularLocation>
        <location evidence="1">Nucleus</location>
    </subcellularLocation>
</comment>
<feature type="domain" description="Kinetochore protein Nuf2 N-terminal" evidence="13">
    <location>
        <begin position="65"/>
        <end position="205"/>
    </location>
</feature>
<keyword evidence="11" id="KW-0137">Centromere</keyword>
<dbReference type="GO" id="GO:0044877">
    <property type="term" value="F:protein-containing complex binding"/>
    <property type="evidence" value="ECO:0007669"/>
    <property type="project" value="TreeGrafter"/>
</dbReference>
<dbReference type="STRING" id="94130.A0A2Z6RE01"/>